<gene>
    <name evidence="2" type="ORF">TRFO_09227</name>
</gene>
<dbReference type="GeneID" id="94829451"/>
<accession>A0A1J4JFC1</accession>
<organism evidence="2 3">
    <name type="scientific">Tritrichomonas foetus</name>
    <dbReference type="NCBI Taxonomy" id="1144522"/>
    <lineage>
        <taxon>Eukaryota</taxon>
        <taxon>Metamonada</taxon>
        <taxon>Parabasalia</taxon>
        <taxon>Tritrichomonadida</taxon>
        <taxon>Tritrichomonadidae</taxon>
        <taxon>Tritrichomonas</taxon>
    </lineage>
</organism>
<keyword evidence="1" id="KW-0175">Coiled coil</keyword>
<feature type="coiled-coil region" evidence="1">
    <location>
        <begin position="133"/>
        <end position="180"/>
    </location>
</feature>
<dbReference type="VEuPathDB" id="TrichDB:TRFO_09227"/>
<evidence type="ECO:0000256" key="1">
    <source>
        <dbReference type="SAM" id="Coils"/>
    </source>
</evidence>
<sequence>MPTNTTNNQELIAEMCLLIDQWKNFFDAYPQWNKRPFSSHFGKLLKTSGTITNNAQANSTTISNNLKVTKEYIFGYFKKFLLDFVRQIYYDTLNEFDKNYKSIESTIYDSCKDENKLIFQKYIRRVQSYFSKNRDIQSALKRIKRNAEKINKDTSNSINIDDLTKSIQNLEKSLPRYELIRGIKNEAVNYITLVGNIFKEHKVNHDDSRLKLFRDVLTKSSEYRNSSKSLDTILGSKRHHRRYRFADKIEFPDETDGFVRSFLCIPIAIDLPTEPLSKLEVTFESVSEDLRVMQEDIFQTESKNLEIEIGKQFEVDFSRKVSAVYIKEQEDKLESLKQSNQEEEEKLLEELKRAQELDIKEIDEDYAQLHAKVELDLYRNAKKEHDTLKSRLKNLMNSSNDDDRVLRELDTNLKRKLALLNGAEKATQRNFQTMTAIIERLIEHIVRETEVISAVGENEVSPAMSFKEVTELLSEEKGLAKILNQLKHGWKVVYDSH</sequence>
<name>A0A1J4JFC1_9EUKA</name>
<dbReference type="EMBL" id="MLAK01001093">
    <property type="protein sequence ID" value="OHS97808.1"/>
    <property type="molecule type" value="Genomic_DNA"/>
</dbReference>
<reference evidence="2" key="1">
    <citation type="submission" date="2016-10" db="EMBL/GenBank/DDBJ databases">
        <authorList>
            <person name="Benchimol M."/>
            <person name="Almeida L.G."/>
            <person name="Vasconcelos A.T."/>
            <person name="Perreira-Neves A."/>
            <person name="Rosa I.A."/>
            <person name="Tasca T."/>
            <person name="Bogo M.R."/>
            <person name="de Souza W."/>
        </authorList>
    </citation>
    <scope>NUCLEOTIDE SEQUENCE [LARGE SCALE GENOMIC DNA]</scope>
    <source>
        <strain evidence="2">K</strain>
    </source>
</reference>
<proteinExistence type="predicted"/>
<evidence type="ECO:0000313" key="3">
    <source>
        <dbReference type="Proteomes" id="UP000179807"/>
    </source>
</evidence>
<feature type="coiled-coil region" evidence="1">
    <location>
        <begin position="326"/>
        <end position="426"/>
    </location>
</feature>
<dbReference type="AlphaFoldDB" id="A0A1J4JFC1"/>
<dbReference type="RefSeq" id="XP_068350945.1">
    <property type="nucleotide sequence ID" value="XM_068494747.1"/>
</dbReference>
<evidence type="ECO:0000313" key="2">
    <source>
        <dbReference type="EMBL" id="OHS97808.1"/>
    </source>
</evidence>
<protein>
    <submittedName>
        <fullName evidence="2">Uncharacterized protein</fullName>
    </submittedName>
</protein>
<dbReference type="Proteomes" id="UP000179807">
    <property type="component" value="Unassembled WGS sequence"/>
</dbReference>
<comment type="caution">
    <text evidence="2">The sequence shown here is derived from an EMBL/GenBank/DDBJ whole genome shotgun (WGS) entry which is preliminary data.</text>
</comment>
<keyword evidence="3" id="KW-1185">Reference proteome</keyword>